<accession>A0A1H6ZQK8</accession>
<evidence type="ECO:0000313" key="10">
    <source>
        <dbReference type="Proteomes" id="UP000199662"/>
    </source>
</evidence>
<dbReference type="InterPro" id="IPR000849">
    <property type="entry name" value="Sugar_P_transporter"/>
</dbReference>
<keyword evidence="10" id="KW-1185">Reference proteome</keyword>
<reference evidence="9 10" key="1">
    <citation type="submission" date="2016-10" db="EMBL/GenBank/DDBJ databases">
        <authorList>
            <person name="de Groot N.N."/>
        </authorList>
    </citation>
    <scope>NUCLEOTIDE SEQUENCE [LARGE SCALE GENOMIC DNA]</scope>
    <source>
        <strain evidence="9 10">DSM 2179</strain>
    </source>
</reference>
<evidence type="ECO:0000256" key="6">
    <source>
        <dbReference type="ARBA" id="ARBA00023136"/>
    </source>
</evidence>
<feature type="transmembrane region" description="Helical" evidence="7">
    <location>
        <begin position="169"/>
        <end position="198"/>
    </location>
</feature>
<keyword evidence="3" id="KW-1003">Cell membrane</keyword>
<feature type="transmembrane region" description="Helical" evidence="7">
    <location>
        <begin position="245"/>
        <end position="263"/>
    </location>
</feature>
<feature type="transmembrane region" description="Helical" evidence="7">
    <location>
        <begin position="98"/>
        <end position="123"/>
    </location>
</feature>
<keyword evidence="2" id="KW-0813">Transport</keyword>
<protein>
    <submittedName>
        <fullName evidence="9">MFS transporter, ACS family, glucarate transporter</fullName>
    </submittedName>
</protein>
<dbReference type="STRING" id="84035.SAMN05660742_11072"/>
<feature type="transmembrane region" description="Helical" evidence="7">
    <location>
        <begin position="319"/>
        <end position="337"/>
    </location>
</feature>
<feature type="transmembrane region" description="Helical" evidence="7">
    <location>
        <begin position="60"/>
        <end position="77"/>
    </location>
</feature>
<dbReference type="PIRSF" id="PIRSF002808">
    <property type="entry name" value="Hexose_phosphate_transp"/>
    <property type="match status" value="1"/>
</dbReference>
<dbReference type="AlphaFoldDB" id="A0A1H6ZQK8"/>
<dbReference type="EMBL" id="FNZK01000010">
    <property type="protein sequence ID" value="SEJ55709.1"/>
    <property type="molecule type" value="Genomic_DNA"/>
</dbReference>
<dbReference type="GO" id="GO:0022857">
    <property type="term" value="F:transmembrane transporter activity"/>
    <property type="evidence" value="ECO:0007669"/>
    <property type="project" value="InterPro"/>
</dbReference>
<dbReference type="Proteomes" id="UP000199662">
    <property type="component" value="Unassembled WGS sequence"/>
</dbReference>
<feature type="transmembrane region" description="Helical" evidence="7">
    <location>
        <begin position="406"/>
        <end position="427"/>
    </location>
</feature>
<dbReference type="PANTHER" id="PTHR11662">
    <property type="entry name" value="SOLUTE CARRIER FAMILY 17"/>
    <property type="match status" value="1"/>
</dbReference>
<evidence type="ECO:0000256" key="7">
    <source>
        <dbReference type="SAM" id="Phobius"/>
    </source>
</evidence>
<evidence type="ECO:0000256" key="1">
    <source>
        <dbReference type="ARBA" id="ARBA00004651"/>
    </source>
</evidence>
<dbReference type="SUPFAM" id="SSF103473">
    <property type="entry name" value="MFS general substrate transporter"/>
    <property type="match status" value="1"/>
</dbReference>
<comment type="subcellular location">
    <subcellularLocation>
        <location evidence="1">Cell membrane</location>
        <topology evidence="1">Multi-pass membrane protein</topology>
    </subcellularLocation>
</comment>
<sequence length="436" mass="47978">MSELNVETKVNAAMLTVQEKTGFRWKVAIMMWGAIAINYFDRTNLSAAAPMIMKEFDFTATEMGFIMSAFFFSYTLCQIPSGWLADKFGQKTLLGGSVASWSCATMLMAAGQGLISFIAIRILLGIGEAGAYPCNAGIVSKWFPDRERARATVIFDSGNKCGTAFAMPIIVWMMITFGWKVPFIVSGALGIVWVLIWLKYYTDPEKSQYANQAEIEYIRDGQAVKDGLDNKMPLKWYQLLRYRNIRAMCIGFFMSNYAIYFYITWFPTYLVQSRGMSLMKMGFVAMIPPLVGLIVGFITAFLADYLYSKGYSKTKVRKNNLVCGMLLASSIVFVNFIQSDVAAVALLTLSYCGIACAGPALWTLPGDVAPKNMTSTVGALQNCVSNVGGILGPIITGWIVTTTGSFEMAMVVTAGATLIGAINYAFYLGEVKRIEV</sequence>
<feature type="transmembrane region" description="Helical" evidence="7">
    <location>
        <begin position="343"/>
        <end position="364"/>
    </location>
</feature>
<feature type="domain" description="Major facilitator superfamily (MFS) profile" evidence="8">
    <location>
        <begin position="27"/>
        <end position="432"/>
    </location>
</feature>
<evidence type="ECO:0000256" key="2">
    <source>
        <dbReference type="ARBA" id="ARBA00022448"/>
    </source>
</evidence>
<evidence type="ECO:0000256" key="5">
    <source>
        <dbReference type="ARBA" id="ARBA00022989"/>
    </source>
</evidence>
<feature type="transmembrane region" description="Helical" evidence="7">
    <location>
        <begin position="283"/>
        <end position="307"/>
    </location>
</feature>
<feature type="transmembrane region" description="Helical" evidence="7">
    <location>
        <begin position="376"/>
        <end position="400"/>
    </location>
</feature>
<dbReference type="InterPro" id="IPR036259">
    <property type="entry name" value="MFS_trans_sf"/>
</dbReference>
<dbReference type="InterPro" id="IPR011701">
    <property type="entry name" value="MFS"/>
</dbReference>
<keyword evidence="4 7" id="KW-0812">Transmembrane</keyword>
<feature type="transmembrane region" description="Helical" evidence="7">
    <location>
        <begin position="23"/>
        <end position="40"/>
    </location>
</feature>
<dbReference type="Gene3D" id="1.20.1250.20">
    <property type="entry name" value="MFS general substrate transporter like domains"/>
    <property type="match status" value="2"/>
</dbReference>
<dbReference type="PROSITE" id="PS50850">
    <property type="entry name" value="MFS"/>
    <property type="match status" value="1"/>
</dbReference>
<keyword evidence="6 7" id="KW-0472">Membrane</keyword>
<name>A0A1H6ZQK8_9FIRM</name>
<dbReference type="InterPro" id="IPR020846">
    <property type="entry name" value="MFS_dom"/>
</dbReference>
<organism evidence="9 10">
    <name type="scientific">Propionispira arboris</name>
    <dbReference type="NCBI Taxonomy" id="84035"/>
    <lineage>
        <taxon>Bacteria</taxon>
        <taxon>Bacillati</taxon>
        <taxon>Bacillota</taxon>
        <taxon>Negativicutes</taxon>
        <taxon>Selenomonadales</taxon>
        <taxon>Selenomonadaceae</taxon>
        <taxon>Propionispira</taxon>
    </lineage>
</organism>
<evidence type="ECO:0000313" key="9">
    <source>
        <dbReference type="EMBL" id="SEJ55709.1"/>
    </source>
</evidence>
<dbReference type="CDD" id="cd17319">
    <property type="entry name" value="MFS_ExuT_GudP_like"/>
    <property type="match status" value="1"/>
</dbReference>
<evidence type="ECO:0000256" key="3">
    <source>
        <dbReference type="ARBA" id="ARBA00022475"/>
    </source>
</evidence>
<proteinExistence type="predicted"/>
<dbReference type="InterPro" id="IPR050382">
    <property type="entry name" value="MFS_Na/Anion_cotransporter"/>
</dbReference>
<dbReference type="Pfam" id="PF07690">
    <property type="entry name" value="MFS_1"/>
    <property type="match status" value="1"/>
</dbReference>
<evidence type="ECO:0000259" key="8">
    <source>
        <dbReference type="PROSITE" id="PS50850"/>
    </source>
</evidence>
<evidence type="ECO:0000256" key="4">
    <source>
        <dbReference type="ARBA" id="ARBA00022692"/>
    </source>
</evidence>
<dbReference type="RefSeq" id="WP_091831677.1">
    <property type="nucleotide sequence ID" value="NZ_FNZK01000010.1"/>
</dbReference>
<keyword evidence="5 7" id="KW-1133">Transmembrane helix</keyword>
<dbReference type="PANTHER" id="PTHR11662:SF399">
    <property type="entry name" value="FI19708P1-RELATED"/>
    <property type="match status" value="1"/>
</dbReference>
<dbReference type="GO" id="GO:0005886">
    <property type="term" value="C:plasma membrane"/>
    <property type="evidence" value="ECO:0007669"/>
    <property type="project" value="UniProtKB-SubCell"/>
</dbReference>
<gene>
    <name evidence="9" type="ORF">SAMN05660742_11072</name>
</gene>